<dbReference type="GO" id="GO:0004563">
    <property type="term" value="F:beta-N-acetylhexosaminidase activity"/>
    <property type="evidence" value="ECO:0007669"/>
    <property type="project" value="UniProtKB-EC"/>
</dbReference>
<dbReference type="InterPro" id="IPR029018">
    <property type="entry name" value="Hex-like_dom2"/>
</dbReference>
<feature type="active site" description="Proton donor" evidence="6">
    <location>
        <position position="330"/>
    </location>
</feature>
<reference evidence="12" key="1">
    <citation type="submission" date="2016-10" db="EMBL/GenBank/DDBJ databases">
        <authorList>
            <person name="Varghese N."/>
            <person name="Submissions S."/>
        </authorList>
    </citation>
    <scope>NUCLEOTIDE SEQUENCE [LARGE SCALE GENOMIC DNA]</scope>
    <source>
        <strain evidence="12">Jip14</strain>
    </source>
</reference>
<name>A0A1H7GF86_9SPHI</name>
<dbReference type="InterPro" id="IPR000421">
    <property type="entry name" value="FA58C"/>
</dbReference>
<dbReference type="SUPFAM" id="SSF51445">
    <property type="entry name" value="(Trans)glycosidases"/>
    <property type="match status" value="1"/>
</dbReference>
<protein>
    <recommendedName>
        <fullName evidence="3">beta-N-acetylhexosaminidase</fullName>
        <ecNumber evidence="3">3.2.1.52</ecNumber>
    </recommendedName>
</protein>
<dbReference type="AlphaFoldDB" id="A0A1H7GF86"/>
<dbReference type="InterPro" id="IPR059177">
    <property type="entry name" value="GH29D-like_dom"/>
</dbReference>
<organism evidence="11 12">
    <name type="scientific">Parapedobacter koreensis</name>
    <dbReference type="NCBI Taxonomy" id="332977"/>
    <lineage>
        <taxon>Bacteria</taxon>
        <taxon>Pseudomonadati</taxon>
        <taxon>Bacteroidota</taxon>
        <taxon>Sphingobacteriia</taxon>
        <taxon>Sphingobacteriales</taxon>
        <taxon>Sphingobacteriaceae</taxon>
        <taxon>Parapedobacter</taxon>
    </lineage>
</organism>
<evidence type="ECO:0000259" key="8">
    <source>
        <dbReference type="Pfam" id="PF00754"/>
    </source>
</evidence>
<dbReference type="InterPro" id="IPR015883">
    <property type="entry name" value="Glyco_hydro_20_cat"/>
</dbReference>
<evidence type="ECO:0000259" key="9">
    <source>
        <dbReference type="Pfam" id="PF02838"/>
    </source>
</evidence>
<dbReference type="InterPro" id="IPR015882">
    <property type="entry name" value="HEX_bac_N"/>
</dbReference>
<dbReference type="PRINTS" id="PR00738">
    <property type="entry name" value="GLHYDRLASE20"/>
</dbReference>
<evidence type="ECO:0000256" key="6">
    <source>
        <dbReference type="PIRSR" id="PIRSR625705-1"/>
    </source>
</evidence>
<dbReference type="Pfam" id="PF00728">
    <property type="entry name" value="Glyco_hydro_20"/>
    <property type="match status" value="1"/>
</dbReference>
<dbReference type="STRING" id="332977.SAMN05421740_101671"/>
<dbReference type="GO" id="GO:0016020">
    <property type="term" value="C:membrane"/>
    <property type="evidence" value="ECO:0007669"/>
    <property type="project" value="TreeGrafter"/>
</dbReference>
<dbReference type="Gene3D" id="2.60.120.260">
    <property type="entry name" value="Galactose-binding domain-like"/>
    <property type="match status" value="1"/>
</dbReference>
<dbReference type="Gene3D" id="3.20.20.80">
    <property type="entry name" value="Glycosidases"/>
    <property type="match status" value="1"/>
</dbReference>
<sequence length="755" mass="85670">MTQYALRLILGFWVIPFITVLSARAQHRVSIIPQPNILEIHEGEFVFPSITSRFAFEPFIEVAALLDDHPFTTFAPVERIKSHRRIPESGVRLIQARDMDRLASDAYRLVIDTGGITITAHQPAAMLNGILTLLQLAYTQPHGDVLPAMLIEDRPRFGYRGLHLDVSRHFYQVSFLKKFIDIMALYKFNKFHWHLTDGPGWRLEIKRYPELTQKAAWRTHVVWKDWWQNGKRYLETGHPNASGGYYTQDEARDLVAYAARKGITIIPEIEMPGHSEEVLAIYPNLSCTGQPYQQAEFCIGNEETFTFLTQVLEEVIDIFPSEYIHIGGDEADKEAWKTCPKCKALMEKEGLKNVEELQAYAIKRIDSFLQAHNRKLIGWDEILAGGLSTAATVMSWRGEAGGIQAANAGHDVIMTPNSHLYFDYYQSDPATQPEAIGGYISLRNVYEYEPIPQAIAADKRKHVLGAQGNIWTEYIPTSEQVEYMAFPRALALAEVAWSASVDRDWKDFQERLQQHYQLLQRLNINYYRPSYVVDIAVHFNTDTPTNTISMTTEQYEQGIRYTTDGEDPNAESPLYTKPIRLAVPSVIKAAYFIDSGRVGPIGEAKADIHKAIGKSITYHTKWDSTYSAQAENTLLNGQKGGKLPNGGQWQGFANNFDVTVDFERREALNSVAIDFLQDPLINAYQPSDVKVLVSDNGKNFREVGTVINDIPPQEKFRKAKTYAFKFDGTQTARYLRIVATNARHALLLTDEVVVY</sequence>
<dbReference type="EC" id="3.2.1.52" evidence="3"/>
<evidence type="ECO:0000256" key="4">
    <source>
        <dbReference type="ARBA" id="ARBA00022801"/>
    </source>
</evidence>
<dbReference type="CDD" id="cd06563">
    <property type="entry name" value="GH20_chitobiase-like"/>
    <property type="match status" value="1"/>
</dbReference>
<dbReference type="Pfam" id="PF13290">
    <property type="entry name" value="CHB_HEX_C_1"/>
    <property type="match status" value="1"/>
</dbReference>
<dbReference type="SUPFAM" id="SSF49785">
    <property type="entry name" value="Galactose-binding domain-like"/>
    <property type="match status" value="1"/>
</dbReference>
<evidence type="ECO:0000313" key="11">
    <source>
        <dbReference type="EMBL" id="SEK36799.1"/>
    </source>
</evidence>
<evidence type="ECO:0000259" key="7">
    <source>
        <dbReference type="Pfam" id="PF00728"/>
    </source>
</evidence>
<accession>A0A1H7GF86</accession>
<evidence type="ECO:0000259" key="10">
    <source>
        <dbReference type="Pfam" id="PF13290"/>
    </source>
</evidence>
<dbReference type="InterPro" id="IPR025705">
    <property type="entry name" value="Beta_hexosaminidase_sua/sub"/>
</dbReference>
<keyword evidence="4" id="KW-0378">Hydrolase</keyword>
<proteinExistence type="inferred from homology"/>
<evidence type="ECO:0000256" key="2">
    <source>
        <dbReference type="ARBA" id="ARBA00006285"/>
    </source>
</evidence>
<evidence type="ECO:0000256" key="1">
    <source>
        <dbReference type="ARBA" id="ARBA00001231"/>
    </source>
</evidence>
<dbReference type="GO" id="GO:0030203">
    <property type="term" value="P:glycosaminoglycan metabolic process"/>
    <property type="evidence" value="ECO:0007669"/>
    <property type="project" value="TreeGrafter"/>
</dbReference>
<feature type="domain" description="GH29D-like beta-sandwich" evidence="10">
    <location>
        <begin position="546"/>
        <end position="596"/>
    </location>
</feature>
<dbReference type="Gene3D" id="3.30.379.10">
    <property type="entry name" value="Chitobiase/beta-hexosaminidase domain 2-like"/>
    <property type="match status" value="1"/>
</dbReference>
<dbReference type="SUPFAM" id="SSF55545">
    <property type="entry name" value="beta-N-acetylhexosaminidase-like domain"/>
    <property type="match status" value="1"/>
</dbReference>
<evidence type="ECO:0000256" key="5">
    <source>
        <dbReference type="ARBA" id="ARBA00023295"/>
    </source>
</evidence>
<dbReference type="PANTHER" id="PTHR22600:SF57">
    <property type="entry name" value="BETA-N-ACETYLHEXOSAMINIDASE"/>
    <property type="match status" value="1"/>
</dbReference>
<gene>
    <name evidence="11" type="ORF">SAMN05421740_101671</name>
</gene>
<dbReference type="InterPro" id="IPR008979">
    <property type="entry name" value="Galactose-bd-like_sf"/>
</dbReference>
<dbReference type="Pfam" id="PF00754">
    <property type="entry name" value="F5_F8_type_C"/>
    <property type="match status" value="1"/>
</dbReference>
<dbReference type="InterPro" id="IPR017853">
    <property type="entry name" value="GH"/>
</dbReference>
<evidence type="ECO:0000313" key="12">
    <source>
        <dbReference type="Proteomes" id="UP000198916"/>
    </source>
</evidence>
<dbReference type="Proteomes" id="UP000198916">
    <property type="component" value="Unassembled WGS sequence"/>
</dbReference>
<dbReference type="PANTHER" id="PTHR22600">
    <property type="entry name" value="BETA-HEXOSAMINIDASE"/>
    <property type="match status" value="1"/>
</dbReference>
<keyword evidence="12" id="KW-1185">Reference proteome</keyword>
<comment type="catalytic activity">
    <reaction evidence="1">
        <text>Hydrolysis of terminal non-reducing N-acetyl-D-hexosamine residues in N-acetyl-beta-D-hexosaminides.</text>
        <dbReference type="EC" id="3.2.1.52"/>
    </reaction>
</comment>
<dbReference type="RefSeq" id="WP_090602717.1">
    <property type="nucleotide sequence ID" value="NZ_FNZR01000001.1"/>
</dbReference>
<keyword evidence="5" id="KW-0326">Glycosidase</keyword>
<feature type="domain" description="Glycoside hydrolase family 20 catalytic" evidence="7">
    <location>
        <begin position="157"/>
        <end position="499"/>
    </location>
</feature>
<dbReference type="GO" id="GO:0005975">
    <property type="term" value="P:carbohydrate metabolic process"/>
    <property type="evidence" value="ECO:0007669"/>
    <property type="project" value="InterPro"/>
</dbReference>
<feature type="domain" description="F5/8 type C" evidence="8">
    <location>
        <begin position="623"/>
        <end position="741"/>
    </location>
</feature>
<feature type="domain" description="Beta-hexosaminidase bacterial type N-terminal" evidence="9">
    <location>
        <begin position="30"/>
        <end position="153"/>
    </location>
</feature>
<evidence type="ECO:0000256" key="3">
    <source>
        <dbReference type="ARBA" id="ARBA00012663"/>
    </source>
</evidence>
<dbReference type="OrthoDB" id="1006965at2"/>
<comment type="similarity">
    <text evidence="2">Belongs to the glycosyl hydrolase 20 family.</text>
</comment>
<dbReference type="EMBL" id="FNZR01000001">
    <property type="protein sequence ID" value="SEK36799.1"/>
    <property type="molecule type" value="Genomic_DNA"/>
</dbReference>
<dbReference type="Pfam" id="PF02838">
    <property type="entry name" value="Glyco_hydro_20b"/>
    <property type="match status" value="1"/>
</dbReference>